<feature type="compositionally biased region" description="Pro residues" evidence="1">
    <location>
        <begin position="224"/>
        <end position="233"/>
    </location>
</feature>
<gene>
    <name evidence="2" type="ORF">L596_015081</name>
</gene>
<protein>
    <submittedName>
        <fullName evidence="2">Uncharacterized protein</fullName>
    </submittedName>
</protein>
<reference evidence="2" key="2">
    <citation type="journal article" date="2015" name="Genome Biol.">
        <title>Comparative genomics of Steinernema reveals deeply conserved gene regulatory networks.</title>
        <authorList>
            <person name="Dillman A.R."/>
            <person name="Macchietto M."/>
            <person name="Porter C.F."/>
            <person name="Rogers A."/>
            <person name="Williams B."/>
            <person name="Antoshechkin I."/>
            <person name="Lee M.M."/>
            <person name="Goodwin Z."/>
            <person name="Lu X."/>
            <person name="Lewis E.E."/>
            <person name="Goodrich-Blair H."/>
            <person name="Stock S.P."/>
            <person name="Adams B.J."/>
            <person name="Sternberg P.W."/>
            <person name="Mortazavi A."/>
        </authorList>
    </citation>
    <scope>NUCLEOTIDE SEQUENCE [LARGE SCALE GENOMIC DNA]</scope>
    <source>
        <strain evidence="2">ALL</strain>
    </source>
</reference>
<sequence length="301" mass="33163">MNDVGRDTVPELASSPVNVPVSIASKETPENSKPVSEVPLAKKGPSIKTFIPEAPKTTPLQKSKSENLIKRPPTLISVESVDQPEVKKCHLFNSEIPYVLTMRTMDSAAASTKSQESVARQSPAPSSFQRRKSFDYVPKKHLPSPGSFSSQDHSVSPTTPDSGNVLEYMLRRRSLSNDRAQQRRHQRNEARRQTQPIRMDNTTPMEKLETLSRSQELCERHDLPPPPPPMPKSPPEDLNNEPLPSPPPAPQPGSASSSNTPPYIDDSSSKEEEPTVTTTVKSLDSGPKSLRTSSGLLWTDF</sequence>
<name>A0A4U5NDV8_STECR</name>
<feature type="compositionally biased region" description="Polar residues" evidence="1">
    <location>
        <begin position="146"/>
        <end position="162"/>
    </location>
</feature>
<feature type="compositionally biased region" description="Polar residues" evidence="1">
    <location>
        <begin position="290"/>
        <end position="301"/>
    </location>
</feature>
<comment type="caution">
    <text evidence="2">The sequence shown here is derived from an EMBL/GenBank/DDBJ whole genome shotgun (WGS) entry which is preliminary data.</text>
</comment>
<evidence type="ECO:0000313" key="2">
    <source>
        <dbReference type="EMBL" id="TKR81157.1"/>
    </source>
</evidence>
<dbReference type="AlphaFoldDB" id="A0A4U5NDV8"/>
<dbReference type="EMBL" id="AZBU02000004">
    <property type="protein sequence ID" value="TKR81157.1"/>
    <property type="molecule type" value="Genomic_DNA"/>
</dbReference>
<accession>A0A4U5NDV8</accession>
<feature type="region of interest" description="Disordered" evidence="1">
    <location>
        <begin position="107"/>
        <end position="301"/>
    </location>
</feature>
<feature type="compositionally biased region" description="Basic and acidic residues" evidence="1">
    <location>
        <begin position="206"/>
        <end position="223"/>
    </location>
</feature>
<organism evidence="2">
    <name type="scientific">Steinernema carpocapsae</name>
    <name type="common">Entomopathogenic nematode</name>
    <dbReference type="NCBI Taxonomy" id="34508"/>
    <lineage>
        <taxon>Eukaryota</taxon>
        <taxon>Metazoa</taxon>
        <taxon>Ecdysozoa</taxon>
        <taxon>Nematoda</taxon>
        <taxon>Chromadorea</taxon>
        <taxon>Rhabditida</taxon>
        <taxon>Tylenchina</taxon>
        <taxon>Panagrolaimomorpha</taxon>
        <taxon>Strongyloidoidea</taxon>
        <taxon>Steinernematidae</taxon>
        <taxon>Steinernema</taxon>
    </lineage>
</organism>
<dbReference type="STRING" id="34508.A0A4U5NDV8"/>
<reference evidence="2" key="1">
    <citation type="submission" date="2013-11" db="EMBL/GenBank/DDBJ databases">
        <authorList>
            <person name="Sternberg P."/>
            <person name="Dillman A."/>
            <person name="Macchietto M."/>
        </authorList>
    </citation>
    <scope>NUCLEOTIDE SEQUENCE</scope>
    <source>
        <strain evidence="2">ALL</strain>
    </source>
</reference>
<reference evidence="2" key="3">
    <citation type="journal article" date="2019" name="G3 (Bethesda)">
        <title>Hybrid Assembly of the Genome of the Entomopathogenic Nematode Steinernema carpocapsae Identifies the X-Chromosome.</title>
        <authorList>
            <person name="Serra L."/>
            <person name="Macchietto M."/>
            <person name="Macias-Munoz A."/>
            <person name="McGill C.J."/>
            <person name="Rodriguez I.M."/>
            <person name="Rodriguez B."/>
            <person name="Murad R."/>
            <person name="Mortazavi A."/>
        </authorList>
    </citation>
    <scope>NUCLEOTIDE SEQUENCE</scope>
    <source>
        <strain evidence="2">ALL</strain>
    </source>
</reference>
<feature type="compositionally biased region" description="Polar residues" evidence="1">
    <location>
        <begin position="109"/>
        <end position="128"/>
    </location>
</feature>
<feature type="region of interest" description="Disordered" evidence="1">
    <location>
        <begin position="1"/>
        <end position="68"/>
    </location>
</feature>
<dbReference type="OrthoDB" id="5842399at2759"/>
<evidence type="ECO:0000256" key="1">
    <source>
        <dbReference type="SAM" id="MobiDB-lite"/>
    </source>
</evidence>
<feature type="compositionally biased region" description="Polar residues" evidence="1">
    <location>
        <begin position="193"/>
        <end position="204"/>
    </location>
</feature>
<proteinExistence type="predicted"/>